<organism evidence="1 2">
    <name type="scientific">Rhynchosporium graminicola</name>
    <dbReference type="NCBI Taxonomy" id="2792576"/>
    <lineage>
        <taxon>Eukaryota</taxon>
        <taxon>Fungi</taxon>
        <taxon>Dikarya</taxon>
        <taxon>Ascomycota</taxon>
        <taxon>Pezizomycotina</taxon>
        <taxon>Leotiomycetes</taxon>
        <taxon>Helotiales</taxon>
        <taxon>Ploettnerulaceae</taxon>
        <taxon>Rhynchosporium</taxon>
    </lineage>
</organism>
<proteinExistence type="predicted"/>
<keyword evidence="2" id="KW-1185">Reference proteome</keyword>
<dbReference type="AlphaFoldDB" id="A0A1E1LGV3"/>
<dbReference type="InParanoid" id="A0A1E1LGV3"/>
<sequence length="43" mass="4923">MTRDLSRIRIALTKVLVVSSNYIVSRELPCFEDIPNNEVSIVM</sequence>
<dbReference type="Proteomes" id="UP000178129">
    <property type="component" value="Unassembled WGS sequence"/>
</dbReference>
<name>A0A1E1LGV3_9HELO</name>
<protein>
    <submittedName>
        <fullName evidence="1">Uncharacterized protein</fullName>
    </submittedName>
</protein>
<evidence type="ECO:0000313" key="2">
    <source>
        <dbReference type="Proteomes" id="UP000178129"/>
    </source>
</evidence>
<dbReference type="EMBL" id="FJUW01000052">
    <property type="protein sequence ID" value="CZT09751.1"/>
    <property type="molecule type" value="Genomic_DNA"/>
</dbReference>
<gene>
    <name evidence="1" type="ORF">RCO7_15040</name>
</gene>
<reference evidence="2" key="1">
    <citation type="submission" date="2016-03" db="EMBL/GenBank/DDBJ databases">
        <authorList>
            <person name="Ploux O."/>
        </authorList>
    </citation>
    <scope>NUCLEOTIDE SEQUENCE [LARGE SCALE GENOMIC DNA]</scope>
    <source>
        <strain evidence="2">UK7</strain>
    </source>
</reference>
<accession>A0A1E1LGV3</accession>
<evidence type="ECO:0000313" key="1">
    <source>
        <dbReference type="EMBL" id="CZT09751.1"/>
    </source>
</evidence>
<comment type="caution">
    <text evidence="1">The sequence shown here is derived from an EMBL/GenBank/DDBJ whole genome shotgun (WGS) entry which is preliminary data.</text>
</comment>